<name>A0ABR1AX20_POLSC</name>
<evidence type="ECO:0000313" key="3">
    <source>
        <dbReference type="Proteomes" id="UP001359485"/>
    </source>
</evidence>
<sequence length="100" mass="11749">MVLFSATALILARLKVTKTRRKEEYGKITRNPKKNNKTDTKNIGCLSRAVMKDSYSKNISKAEEYQEIGEPRTDGKQLVWWRRQKYDNRHVRESTRSKSS</sequence>
<comment type="caution">
    <text evidence="2">The sequence shown here is derived from an EMBL/GenBank/DDBJ whole genome shotgun (WGS) entry which is preliminary data.</text>
</comment>
<organism evidence="2 3">
    <name type="scientific">Polyplax serrata</name>
    <name type="common">Common mouse louse</name>
    <dbReference type="NCBI Taxonomy" id="468196"/>
    <lineage>
        <taxon>Eukaryota</taxon>
        <taxon>Metazoa</taxon>
        <taxon>Ecdysozoa</taxon>
        <taxon>Arthropoda</taxon>
        <taxon>Hexapoda</taxon>
        <taxon>Insecta</taxon>
        <taxon>Pterygota</taxon>
        <taxon>Neoptera</taxon>
        <taxon>Paraneoptera</taxon>
        <taxon>Psocodea</taxon>
        <taxon>Troctomorpha</taxon>
        <taxon>Phthiraptera</taxon>
        <taxon>Anoplura</taxon>
        <taxon>Polyplacidae</taxon>
        <taxon>Polyplax</taxon>
    </lineage>
</organism>
<evidence type="ECO:0000256" key="1">
    <source>
        <dbReference type="SAM" id="MobiDB-lite"/>
    </source>
</evidence>
<gene>
    <name evidence="2" type="ORF">RUM44_002891</name>
</gene>
<evidence type="ECO:0000313" key="2">
    <source>
        <dbReference type="EMBL" id="KAK6630722.1"/>
    </source>
</evidence>
<protein>
    <submittedName>
        <fullName evidence="2">Uncharacterized protein</fullName>
    </submittedName>
</protein>
<keyword evidence="3" id="KW-1185">Reference proteome</keyword>
<proteinExistence type="predicted"/>
<dbReference type="EMBL" id="JAWJWF010000007">
    <property type="protein sequence ID" value="KAK6630722.1"/>
    <property type="molecule type" value="Genomic_DNA"/>
</dbReference>
<reference evidence="2 3" key="1">
    <citation type="submission" date="2023-09" db="EMBL/GenBank/DDBJ databases">
        <title>Genomes of two closely related lineages of the louse Polyplax serrata with different host specificities.</title>
        <authorList>
            <person name="Martinu J."/>
            <person name="Tarabai H."/>
            <person name="Stefka J."/>
            <person name="Hypsa V."/>
        </authorList>
    </citation>
    <scope>NUCLEOTIDE SEQUENCE [LARGE SCALE GENOMIC DNA]</scope>
    <source>
        <strain evidence="2">98ZLc_SE</strain>
    </source>
</reference>
<dbReference type="Proteomes" id="UP001359485">
    <property type="component" value="Unassembled WGS sequence"/>
</dbReference>
<accession>A0ABR1AX20</accession>
<feature type="region of interest" description="Disordered" evidence="1">
    <location>
        <begin position="21"/>
        <end position="42"/>
    </location>
</feature>